<accession>A0A1H2BA84</accession>
<feature type="transmembrane region" description="Helical" evidence="2">
    <location>
        <begin position="88"/>
        <end position="107"/>
    </location>
</feature>
<organism evidence="4 5">
    <name type="scientific">Bradyrhizobium canariense</name>
    <dbReference type="NCBI Taxonomy" id="255045"/>
    <lineage>
        <taxon>Bacteria</taxon>
        <taxon>Pseudomonadati</taxon>
        <taxon>Pseudomonadota</taxon>
        <taxon>Alphaproteobacteria</taxon>
        <taxon>Hyphomicrobiales</taxon>
        <taxon>Nitrobacteraceae</taxon>
        <taxon>Bradyrhizobium</taxon>
    </lineage>
</organism>
<feature type="domain" description="SPW repeat-containing integral membrane" evidence="3">
    <location>
        <begin position="10"/>
        <end position="101"/>
    </location>
</feature>
<dbReference type="InterPro" id="IPR005530">
    <property type="entry name" value="SPW"/>
</dbReference>
<keyword evidence="2" id="KW-1133">Transmembrane helix</keyword>
<keyword evidence="2" id="KW-0812">Transmembrane</keyword>
<feature type="region of interest" description="Disordered" evidence="1">
    <location>
        <begin position="115"/>
        <end position="135"/>
    </location>
</feature>
<protein>
    <submittedName>
        <fullName evidence="4">SPW repeat-containing protein</fullName>
    </submittedName>
</protein>
<reference evidence="5" key="1">
    <citation type="submission" date="2016-10" db="EMBL/GenBank/DDBJ databases">
        <authorList>
            <person name="Varghese N."/>
            <person name="Submissions S."/>
        </authorList>
    </citation>
    <scope>NUCLEOTIDE SEQUENCE [LARGE SCALE GENOMIC DNA]</scope>
    <source>
        <strain evidence="5">GAS369</strain>
    </source>
</reference>
<evidence type="ECO:0000313" key="4">
    <source>
        <dbReference type="EMBL" id="SDT55195.1"/>
    </source>
</evidence>
<keyword evidence="5" id="KW-1185">Reference proteome</keyword>
<evidence type="ECO:0000256" key="1">
    <source>
        <dbReference type="SAM" id="MobiDB-lite"/>
    </source>
</evidence>
<dbReference type="Pfam" id="PF03779">
    <property type="entry name" value="SPW"/>
    <property type="match status" value="1"/>
</dbReference>
<dbReference type="RefSeq" id="WP_146690540.1">
    <property type="nucleotide sequence ID" value="NZ_LT629750.1"/>
</dbReference>
<evidence type="ECO:0000256" key="2">
    <source>
        <dbReference type="SAM" id="Phobius"/>
    </source>
</evidence>
<sequence>MKLRGISALDCYTMAFGLFLFISPWLFAYVSERARVDIWTSGAAIAAISIAAIVAFANWEEWLNLLLGVWLIASPWVLGFAHTRAMHVSILIGAMVAFFAALELWLVRYEPDYGRQRPESGELPGQGINTPIHRH</sequence>
<evidence type="ECO:0000259" key="3">
    <source>
        <dbReference type="Pfam" id="PF03779"/>
    </source>
</evidence>
<feature type="transmembrane region" description="Helical" evidence="2">
    <location>
        <begin position="12"/>
        <end position="31"/>
    </location>
</feature>
<dbReference type="AlphaFoldDB" id="A0A1H2BA84"/>
<dbReference type="EMBL" id="LT629750">
    <property type="protein sequence ID" value="SDT55195.1"/>
    <property type="molecule type" value="Genomic_DNA"/>
</dbReference>
<feature type="transmembrane region" description="Helical" evidence="2">
    <location>
        <begin position="38"/>
        <end position="56"/>
    </location>
</feature>
<gene>
    <name evidence="4" type="ORF">SAMN05444158_6964</name>
</gene>
<proteinExistence type="predicted"/>
<keyword evidence="2" id="KW-0472">Membrane</keyword>
<name>A0A1H2BA84_9BRAD</name>
<dbReference type="Proteomes" id="UP000243904">
    <property type="component" value="Chromosome I"/>
</dbReference>
<evidence type="ECO:0000313" key="5">
    <source>
        <dbReference type="Proteomes" id="UP000243904"/>
    </source>
</evidence>
<feature type="transmembrane region" description="Helical" evidence="2">
    <location>
        <begin position="62"/>
        <end position="81"/>
    </location>
</feature>